<feature type="compositionally biased region" description="Polar residues" evidence="1">
    <location>
        <begin position="16"/>
        <end position="31"/>
    </location>
</feature>
<feature type="compositionally biased region" description="Acidic residues" evidence="1">
    <location>
        <begin position="119"/>
        <end position="130"/>
    </location>
</feature>
<feature type="region of interest" description="Disordered" evidence="1">
    <location>
        <begin position="45"/>
        <end position="137"/>
    </location>
</feature>
<dbReference type="AlphaFoldDB" id="A0A9W8MHB1"/>
<feature type="non-terminal residue" evidence="2">
    <location>
        <position position="137"/>
    </location>
</feature>
<comment type="caution">
    <text evidence="2">The sequence shown here is derived from an EMBL/GenBank/DDBJ whole genome shotgun (WGS) entry which is preliminary data.</text>
</comment>
<evidence type="ECO:0000313" key="3">
    <source>
        <dbReference type="Proteomes" id="UP001140091"/>
    </source>
</evidence>
<evidence type="ECO:0000313" key="2">
    <source>
        <dbReference type="EMBL" id="KAJ2929033.1"/>
    </source>
</evidence>
<protein>
    <submittedName>
        <fullName evidence="2">Uncharacterized protein</fullName>
    </submittedName>
</protein>
<gene>
    <name evidence="2" type="ORF">H1R20_g8056</name>
</gene>
<accession>A0A9W8MHB1</accession>
<keyword evidence="3" id="KW-1185">Reference proteome</keyword>
<sequence length="137" mass="14280">MNHIALNARPHDAFNQMANTSSMTTPTTKRSFNAIVPLDSAPPVDIAAAFGSSNPTNGTTGQSGSFVPQTDPPPPPKKPRAAKAKSPTTPKKLASPTMPKSTRSTCKVKNALPPLISGNDEEGEEADDADNAAVLEM</sequence>
<evidence type="ECO:0000256" key="1">
    <source>
        <dbReference type="SAM" id="MobiDB-lite"/>
    </source>
</evidence>
<feature type="compositionally biased region" description="Polar residues" evidence="1">
    <location>
        <begin position="51"/>
        <end position="67"/>
    </location>
</feature>
<name>A0A9W8MHB1_9AGAR</name>
<feature type="compositionally biased region" description="Polar residues" evidence="1">
    <location>
        <begin position="98"/>
        <end position="107"/>
    </location>
</feature>
<dbReference type="Proteomes" id="UP001140091">
    <property type="component" value="Unassembled WGS sequence"/>
</dbReference>
<dbReference type="EMBL" id="JANBPK010000907">
    <property type="protein sequence ID" value="KAJ2929033.1"/>
    <property type="molecule type" value="Genomic_DNA"/>
</dbReference>
<feature type="region of interest" description="Disordered" evidence="1">
    <location>
        <begin position="1"/>
        <end position="31"/>
    </location>
</feature>
<organism evidence="2 3">
    <name type="scientific">Candolleomyces eurysporus</name>
    <dbReference type="NCBI Taxonomy" id="2828524"/>
    <lineage>
        <taxon>Eukaryota</taxon>
        <taxon>Fungi</taxon>
        <taxon>Dikarya</taxon>
        <taxon>Basidiomycota</taxon>
        <taxon>Agaricomycotina</taxon>
        <taxon>Agaricomycetes</taxon>
        <taxon>Agaricomycetidae</taxon>
        <taxon>Agaricales</taxon>
        <taxon>Agaricineae</taxon>
        <taxon>Psathyrellaceae</taxon>
        <taxon>Candolleomyces</taxon>
    </lineage>
</organism>
<proteinExistence type="predicted"/>
<reference evidence="2" key="1">
    <citation type="submission" date="2022-06" db="EMBL/GenBank/DDBJ databases">
        <title>Genome Sequence of Candolleomyces eurysporus.</title>
        <authorList>
            <person name="Buettner E."/>
        </authorList>
    </citation>
    <scope>NUCLEOTIDE SEQUENCE</scope>
    <source>
        <strain evidence="2">VTCC 930004</strain>
    </source>
</reference>